<accession>A0AAD8E1S6</accession>
<evidence type="ECO:0000313" key="1">
    <source>
        <dbReference type="EMBL" id="KAJ9574225.1"/>
    </source>
</evidence>
<proteinExistence type="predicted"/>
<sequence>EGDRLERGGTKVPWTEIRGSRASAAEEEVFSASVLHSSSFAADGSRATDKTTSPSVAQEKIGIAGISRRQQRLASTEHVSGDILFSRRL</sequence>
<organism evidence="1 2">
    <name type="scientific">Diploptera punctata</name>
    <name type="common">Pacific beetle cockroach</name>
    <dbReference type="NCBI Taxonomy" id="6984"/>
    <lineage>
        <taxon>Eukaryota</taxon>
        <taxon>Metazoa</taxon>
        <taxon>Ecdysozoa</taxon>
        <taxon>Arthropoda</taxon>
        <taxon>Hexapoda</taxon>
        <taxon>Insecta</taxon>
        <taxon>Pterygota</taxon>
        <taxon>Neoptera</taxon>
        <taxon>Polyneoptera</taxon>
        <taxon>Dictyoptera</taxon>
        <taxon>Blattodea</taxon>
        <taxon>Blaberoidea</taxon>
        <taxon>Blaberidae</taxon>
        <taxon>Diplopterinae</taxon>
        <taxon>Diploptera</taxon>
    </lineage>
</organism>
<comment type="caution">
    <text evidence="1">The sequence shown here is derived from an EMBL/GenBank/DDBJ whole genome shotgun (WGS) entry which is preliminary data.</text>
</comment>
<dbReference type="EMBL" id="JASPKZ010010651">
    <property type="protein sequence ID" value="KAJ9574225.1"/>
    <property type="molecule type" value="Genomic_DNA"/>
</dbReference>
<gene>
    <name evidence="1" type="ORF">L9F63_008406</name>
</gene>
<reference evidence="1" key="1">
    <citation type="journal article" date="2023" name="IScience">
        <title>Live-bearing cockroach genome reveals convergent evolutionary mechanisms linked to viviparity in insects and beyond.</title>
        <authorList>
            <person name="Fouks B."/>
            <person name="Harrison M.C."/>
            <person name="Mikhailova A.A."/>
            <person name="Marchal E."/>
            <person name="English S."/>
            <person name="Carruthers M."/>
            <person name="Jennings E.C."/>
            <person name="Chiamaka E.L."/>
            <person name="Frigard R.A."/>
            <person name="Pippel M."/>
            <person name="Attardo G.M."/>
            <person name="Benoit J.B."/>
            <person name="Bornberg-Bauer E."/>
            <person name="Tobe S.S."/>
        </authorList>
    </citation>
    <scope>NUCLEOTIDE SEQUENCE</scope>
    <source>
        <strain evidence="1">Stay&amp;Tobe</strain>
    </source>
</reference>
<feature type="non-terminal residue" evidence="1">
    <location>
        <position position="89"/>
    </location>
</feature>
<dbReference type="AlphaFoldDB" id="A0AAD8E1S6"/>
<evidence type="ECO:0000313" key="2">
    <source>
        <dbReference type="Proteomes" id="UP001233999"/>
    </source>
</evidence>
<feature type="non-terminal residue" evidence="1">
    <location>
        <position position="1"/>
    </location>
</feature>
<reference evidence="1" key="2">
    <citation type="submission" date="2023-05" db="EMBL/GenBank/DDBJ databases">
        <authorList>
            <person name="Fouks B."/>
        </authorList>
    </citation>
    <scope>NUCLEOTIDE SEQUENCE</scope>
    <source>
        <strain evidence="1">Stay&amp;Tobe</strain>
        <tissue evidence="1">Testes</tissue>
    </source>
</reference>
<keyword evidence="2" id="KW-1185">Reference proteome</keyword>
<dbReference type="Proteomes" id="UP001233999">
    <property type="component" value="Unassembled WGS sequence"/>
</dbReference>
<protein>
    <submittedName>
        <fullName evidence="1">Uncharacterized protein</fullName>
    </submittedName>
</protein>
<name>A0AAD8E1S6_DIPPU</name>